<feature type="compositionally biased region" description="Low complexity" evidence="1">
    <location>
        <begin position="225"/>
        <end position="234"/>
    </location>
</feature>
<sequence length="244" mass="27673">MPRVHTLWAFQAQPVTRERRHRSQRGSTSHEPWEHFPDDIDDIEHGATHDGTADSRPTSDAPQAHMRHASILAEQAEDRRWLRSTNVVARAGSTQHTAELRTQLRIFQEAHRAARGEHLPWRGEVAENARLLRVLRGLPPLGTSADADQLSDWEEAFEHAKMQRVRYGEKDIVQIGKQRTLLEEEMSHHEDEIQRHLAMGFADPFAPSDSSAMLHSAGEWADRASFSTTTSRRCSTGRDRACAA</sequence>
<feature type="region of interest" description="Disordered" evidence="1">
    <location>
        <begin position="1"/>
        <end position="65"/>
    </location>
</feature>
<dbReference type="EMBL" id="KZ454995">
    <property type="protein sequence ID" value="PKI82375.1"/>
    <property type="molecule type" value="Genomic_DNA"/>
</dbReference>
<protein>
    <submittedName>
        <fullName evidence="2">Uncharacterized protein</fullName>
    </submittedName>
</protein>
<name>A0A2N1J736_9BASI</name>
<gene>
    <name evidence="2" type="ORF">MVES_003672</name>
</gene>
<proteinExistence type="predicted"/>
<organism evidence="2 3">
    <name type="scientific">Malassezia vespertilionis</name>
    <dbReference type="NCBI Taxonomy" id="2020962"/>
    <lineage>
        <taxon>Eukaryota</taxon>
        <taxon>Fungi</taxon>
        <taxon>Dikarya</taxon>
        <taxon>Basidiomycota</taxon>
        <taxon>Ustilaginomycotina</taxon>
        <taxon>Malasseziomycetes</taxon>
        <taxon>Malasseziales</taxon>
        <taxon>Malasseziaceae</taxon>
        <taxon>Malassezia</taxon>
    </lineage>
</organism>
<reference evidence="2 3" key="1">
    <citation type="submission" date="2017-10" db="EMBL/GenBank/DDBJ databases">
        <title>A novel species of cold-tolerant Malassezia isolated from bats.</title>
        <authorList>
            <person name="Lorch J.M."/>
            <person name="Palmer J.M."/>
            <person name="Vanderwolf K.J."/>
            <person name="Schmidt K.Z."/>
            <person name="Verant M.L."/>
            <person name="Weller T.J."/>
            <person name="Blehert D.S."/>
        </authorList>
    </citation>
    <scope>NUCLEOTIDE SEQUENCE [LARGE SCALE GENOMIC DNA]</scope>
    <source>
        <strain evidence="2 3">NWHC:44797-103</strain>
    </source>
</reference>
<evidence type="ECO:0000313" key="3">
    <source>
        <dbReference type="Proteomes" id="UP000232875"/>
    </source>
</evidence>
<dbReference type="AlphaFoldDB" id="A0A2N1J736"/>
<dbReference type="Proteomes" id="UP000232875">
    <property type="component" value="Unassembled WGS sequence"/>
</dbReference>
<feature type="compositionally biased region" description="Basic and acidic residues" evidence="1">
    <location>
        <begin position="31"/>
        <end position="53"/>
    </location>
</feature>
<evidence type="ECO:0000313" key="2">
    <source>
        <dbReference type="EMBL" id="PKI82375.1"/>
    </source>
</evidence>
<accession>A0A2N1J736</accession>
<evidence type="ECO:0000256" key="1">
    <source>
        <dbReference type="SAM" id="MobiDB-lite"/>
    </source>
</evidence>
<keyword evidence="3" id="KW-1185">Reference proteome</keyword>
<dbReference type="OrthoDB" id="3363403at2759"/>
<feature type="region of interest" description="Disordered" evidence="1">
    <location>
        <begin position="225"/>
        <end position="244"/>
    </location>
</feature>